<dbReference type="GO" id="GO:0016740">
    <property type="term" value="F:transferase activity"/>
    <property type="evidence" value="ECO:0007669"/>
    <property type="project" value="UniProtKB-KW"/>
</dbReference>
<dbReference type="InterPro" id="IPR004045">
    <property type="entry name" value="Glutathione_S-Trfase_N"/>
</dbReference>
<comment type="caution">
    <text evidence="2">The sequence shown here is derived from an EMBL/GenBank/DDBJ whole genome shotgun (WGS) entry which is preliminary data.</text>
</comment>
<dbReference type="GO" id="GO:0005737">
    <property type="term" value="C:cytoplasm"/>
    <property type="evidence" value="ECO:0007669"/>
    <property type="project" value="TreeGrafter"/>
</dbReference>
<evidence type="ECO:0000313" key="2">
    <source>
        <dbReference type="EMBL" id="PTW60018.1"/>
    </source>
</evidence>
<feature type="domain" description="GST N-terminal" evidence="1">
    <location>
        <begin position="2"/>
        <end position="82"/>
    </location>
</feature>
<dbReference type="Pfam" id="PF13409">
    <property type="entry name" value="GST_N_2"/>
    <property type="match status" value="1"/>
</dbReference>
<dbReference type="SUPFAM" id="SSF47616">
    <property type="entry name" value="GST C-terminal domain-like"/>
    <property type="match status" value="1"/>
</dbReference>
<dbReference type="InterPro" id="IPR036249">
    <property type="entry name" value="Thioredoxin-like_sf"/>
</dbReference>
<keyword evidence="2" id="KW-0808">Transferase</keyword>
<dbReference type="Gene3D" id="1.20.1050.10">
    <property type="match status" value="1"/>
</dbReference>
<accession>A0A2T5V8D1</accession>
<dbReference type="SUPFAM" id="SSF52833">
    <property type="entry name" value="Thioredoxin-like"/>
    <property type="match status" value="1"/>
</dbReference>
<dbReference type="InterPro" id="IPR050983">
    <property type="entry name" value="GST_Omega/HSP26"/>
</dbReference>
<reference evidence="2 3" key="1">
    <citation type="submission" date="2018-04" db="EMBL/GenBank/DDBJ databases">
        <title>Genomic Encyclopedia of Archaeal and Bacterial Type Strains, Phase II (KMG-II): from individual species to whole genera.</title>
        <authorList>
            <person name="Goeker M."/>
        </authorList>
    </citation>
    <scope>NUCLEOTIDE SEQUENCE [LARGE SCALE GENOMIC DNA]</scope>
    <source>
        <strain evidence="2 3">DSM 23382</strain>
    </source>
</reference>
<gene>
    <name evidence="2" type="ORF">C8N35_10518</name>
</gene>
<name>A0A2T5V8D1_9HYPH</name>
<dbReference type="PROSITE" id="PS50404">
    <property type="entry name" value="GST_NTER"/>
    <property type="match status" value="1"/>
</dbReference>
<keyword evidence="3" id="KW-1185">Reference proteome</keyword>
<dbReference type="OrthoDB" id="9795329at2"/>
<protein>
    <submittedName>
        <fullName evidence="2">Glutathione S-transferase</fullName>
    </submittedName>
</protein>
<dbReference type="CDD" id="cd03049">
    <property type="entry name" value="GST_N_3"/>
    <property type="match status" value="1"/>
</dbReference>
<dbReference type="Gene3D" id="3.40.30.10">
    <property type="entry name" value="Glutaredoxin"/>
    <property type="match status" value="1"/>
</dbReference>
<evidence type="ECO:0000313" key="3">
    <source>
        <dbReference type="Proteomes" id="UP000244081"/>
    </source>
</evidence>
<dbReference type="AlphaFoldDB" id="A0A2T5V8D1"/>
<sequence>MTAMELWYSTTSPFARKVRVAAEELGLSSRIRLHDTNPWKDDGLRAVNPLSKVPTLVAADGTVFYESGVICDYLDSLGPQRLLFPADGAARWGALVLQGLCDGALTAAGRLYADEQKPENARNHEMMTRFVKAVDATLDELEKRELAFVEPTIGDISVGVLCGYLDFRWPQRDWRVGRPHLAGWFDVFDMGVSMQKTRHRPMRA</sequence>
<dbReference type="PANTHER" id="PTHR43968:SF6">
    <property type="entry name" value="GLUTATHIONE S-TRANSFERASE OMEGA"/>
    <property type="match status" value="1"/>
</dbReference>
<dbReference type="EMBL" id="QAYG01000005">
    <property type="protein sequence ID" value="PTW60018.1"/>
    <property type="molecule type" value="Genomic_DNA"/>
</dbReference>
<dbReference type="InterPro" id="IPR036282">
    <property type="entry name" value="Glutathione-S-Trfase_C_sf"/>
</dbReference>
<dbReference type="PANTHER" id="PTHR43968">
    <property type="match status" value="1"/>
</dbReference>
<evidence type="ECO:0000259" key="1">
    <source>
        <dbReference type="PROSITE" id="PS50404"/>
    </source>
</evidence>
<organism evidence="2 3">
    <name type="scientific">Breoghania corrubedonensis</name>
    <dbReference type="NCBI Taxonomy" id="665038"/>
    <lineage>
        <taxon>Bacteria</taxon>
        <taxon>Pseudomonadati</taxon>
        <taxon>Pseudomonadota</taxon>
        <taxon>Alphaproteobacteria</taxon>
        <taxon>Hyphomicrobiales</taxon>
        <taxon>Stappiaceae</taxon>
        <taxon>Breoghania</taxon>
    </lineage>
</organism>
<dbReference type="Pfam" id="PF13410">
    <property type="entry name" value="GST_C_2"/>
    <property type="match status" value="1"/>
</dbReference>
<proteinExistence type="predicted"/>
<dbReference type="Proteomes" id="UP000244081">
    <property type="component" value="Unassembled WGS sequence"/>
</dbReference>